<keyword evidence="6 8" id="KW-0342">GTP-binding</keyword>
<dbReference type="Gene3D" id="3.40.50.300">
    <property type="entry name" value="P-loop containing nucleotide triphosphate hydrolases"/>
    <property type="match status" value="2"/>
</dbReference>
<dbReference type="EMBL" id="LOMK01000001">
    <property type="protein sequence ID" value="KYN25959.1"/>
    <property type="molecule type" value="Genomic_DNA"/>
</dbReference>
<dbReference type="InterPro" id="IPR031166">
    <property type="entry name" value="G_ENGA"/>
</dbReference>
<feature type="binding site" evidence="8">
    <location>
        <begin position="326"/>
        <end position="329"/>
    </location>
    <ligand>
        <name>GTP</name>
        <dbReference type="ChEBI" id="CHEBI:37565"/>
        <label>2</label>
    </ligand>
</feature>
<dbReference type="InterPro" id="IPR027417">
    <property type="entry name" value="P-loop_NTPase"/>
</dbReference>
<dbReference type="NCBIfam" id="TIGR00231">
    <property type="entry name" value="small_GTP"/>
    <property type="match status" value="2"/>
</dbReference>
<dbReference type="FunFam" id="3.40.50.300:FF:000057">
    <property type="entry name" value="GTPase Der"/>
    <property type="match status" value="1"/>
</dbReference>
<dbReference type="InterPro" id="IPR003593">
    <property type="entry name" value="AAA+_ATPase"/>
</dbReference>
<evidence type="ECO:0000313" key="13">
    <source>
        <dbReference type="Proteomes" id="UP000075349"/>
    </source>
</evidence>
<feature type="binding site" evidence="8">
    <location>
        <begin position="261"/>
        <end position="265"/>
    </location>
    <ligand>
        <name>GTP</name>
        <dbReference type="ChEBI" id="CHEBI:37565"/>
        <label>2</label>
    </ligand>
</feature>
<dbReference type="InterPro" id="IPR032859">
    <property type="entry name" value="KH_dom-like"/>
</dbReference>
<dbReference type="GO" id="GO:0042254">
    <property type="term" value="P:ribosome biogenesis"/>
    <property type="evidence" value="ECO:0007669"/>
    <property type="project" value="UniProtKB-KW"/>
</dbReference>
<feature type="binding site" evidence="8">
    <location>
        <begin position="214"/>
        <end position="221"/>
    </location>
    <ligand>
        <name>GTP</name>
        <dbReference type="ChEBI" id="CHEBI:37565"/>
        <label>2</label>
    </ligand>
</feature>
<dbReference type="InterPro" id="IPR015946">
    <property type="entry name" value="KH_dom-like_a/b"/>
</dbReference>
<gene>
    <name evidence="8" type="primary">der</name>
    <name evidence="12" type="ORF">AUQ44_11855</name>
</gene>
<dbReference type="Proteomes" id="UP000075349">
    <property type="component" value="Unassembled WGS sequence"/>
</dbReference>
<evidence type="ECO:0000256" key="10">
    <source>
        <dbReference type="RuleBase" id="RU004481"/>
    </source>
</evidence>
<evidence type="ECO:0000256" key="6">
    <source>
        <dbReference type="ARBA" id="ARBA00023134"/>
    </source>
</evidence>
<dbReference type="GO" id="GO:0005525">
    <property type="term" value="F:GTP binding"/>
    <property type="evidence" value="ECO:0007669"/>
    <property type="project" value="UniProtKB-UniRule"/>
</dbReference>
<evidence type="ECO:0000256" key="5">
    <source>
        <dbReference type="ARBA" id="ARBA00022741"/>
    </source>
</evidence>
<dbReference type="CDD" id="cd01895">
    <property type="entry name" value="EngA2"/>
    <property type="match status" value="1"/>
</dbReference>
<feature type="binding site" evidence="8">
    <location>
        <begin position="9"/>
        <end position="16"/>
    </location>
    <ligand>
        <name>GTP</name>
        <dbReference type="ChEBI" id="CHEBI:37565"/>
        <label>1</label>
    </ligand>
</feature>
<comment type="caution">
    <text evidence="12">The sequence shown here is derived from an EMBL/GenBank/DDBJ whole genome shotgun (WGS) entry which is preliminary data.</text>
</comment>
<dbReference type="Pfam" id="PF14714">
    <property type="entry name" value="KH_dom-like"/>
    <property type="match status" value="1"/>
</dbReference>
<dbReference type="Gene3D" id="3.30.300.20">
    <property type="match status" value="1"/>
</dbReference>
<dbReference type="NCBIfam" id="TIGR03594">
    <property type="entry name" value="GTPase_EngA"/>
    <property type="match status" value="1"/>
</dbReference>
<dbReference type="PANTHER" id="PTHR43834:SF6">
    <property type="entry name" value="GTPASE DER"/>
    <property type="match status" value="1"/>
</dbReference>
<feature type="domain" description="EngA-type G" evidence="11">
    <location>
        <begin position="208"/>
        <end position="381"/>
    </location>
</feature>
<comment type="similarity">
    <text evidence="1 8 9 10">Belongs to the TRAFAC class TrmE-Era-EngA-EngB-Septin-like GTPase superfamily. EngA (Der) GTPase family.</text>
</comment>
<evidence type="ECO:0000256" key="4">
    <source>
        <dbReference type="ARBA" id="ARBA00022737"/>
    </source>
</evidence>
<dbReference type="FunFam" id="3.40.50.300:FF:000040">
    <property type="entry name" value="GTPase Der"/>
    <property type="match status" value="1"/>
</dbReference>
<dbReference type="PIRSF" id="PIRSF006485">
    <property type="entry name" value="GTP-binding_EngA"/>
    <property type="match status" value="1"/>
</dbReference>
<dbReference type="PROSITE" id="PS51712">
    <property type="entry name" value="G_ENGA"/>
    <property type="match status" value="2"/>
</dbReference>
<protein>
    <recommendedName>
        <fullName evidence="2 8">GTPase Der</fullName>
    </recommendedName>
    <alternativeName>
        <fullName evidence="7 8">GTP-binding protein EngA</fullName>
    </alternativeName>
</protein>
<dbReference type="FunFam" id="3.30.300.20:FF:000004">
    <property type="entry name" value="GTPase Der"/>
    <property type="match status" value="1"/>
</dbReference>
<evidence type="ECO:0000313" key="12">
    <source>
        <dbReference type="EMBL" id="KYN25959.1"/>
    </source>
</evidence>
<dbReference type="InterPro" id="IPR016484">
    <property type="entry name" value="GTPase_Der"/>
</dbReference>
<name>A0A151JJJ6_9VIBR</name>
<comment type="function">
    <text evidence="8 10">GTPase that plays an essential role in the late steps of ribosome biogenesis.</text>
</comment>
<feature type="domain" description="EngA-type G" evidence="11">
    <location>
        <begin position="3"/>
        <end position="166"/>
    </location>
</feature>
<evidence type="ECO:0000256" key="2">
    <source>
        <dbReference type="ARBA" id="ARBA00020953"/>
    </source>
</evidence>
<dbReference type="PANTHER" id="PTHR43834">
    <property type="entry name" value="GTPASE DER"/>
    <property type="match status" value="1"/>
</dbReference>
<evidence type="ECO:0000256" key="1">
    <source>
        <dbReference type="ARBA" id="ARBA00008279"/>
    </source>
</evidence>
<evidence type="ECO:0000256" key="8">
    <source>
        <dbReference type="HAMAP-Rule" id="MF_00195"/>
    </source>
</evidence>
<comment type="subunit">
    <text evidence="8">Associates with the 50S ribosomal subunit.</text>
</comment>
<reference evidence="13" key="1">
    <citation type="submission" date="2015-12" db="EMBL/GenBank/DDBJ databases">
        <authorList>
            <person name="Tarr C.L."/>
            <person name="Gladney L.M."/>
        </authorList>
    </citation>
    <scope>NUCLEOTIDE SEQUENCE [LARGE SCALE GENOMIC DNA]</scope>
    <source>
        <strain evidence="13">2756-81</strain>
    </source>
</reference>
<evidence type="ECO:0000256" key="9">
    <source>
        <dbReference type="PROSITE-ProRule" id="PRU01049"/>
    </source>
</evidence>
<sequence length="494" mass="55037">MVPVVALVGRPNVGKSTLFNRLTRSRDALVADFPGLTRDRKYGQAKVGEHDFIVIDTGGIDGSEEGVETKMAQQSLAAINEADVVLFMVDGRAGLTSADEAIAAHLRKIEKPAMLVVNKIDGIDADAASADFWQLGVDDMYQIAAAHGRGVTALIERALDPFFDNMLSAGKEGEIEDLTEFADQDEESLDYSEEEAEEAFKRLQDQPIKLAIIGRPNVGKSTLTNRILGEERVVVYDMPGTTRDSIYIPMERDGREYVLIDTAGVRRRGRINETVEKFSVVKTLKAVEDANVVLLVIDARENISDQDLSLLGFALNAGRSIVLAVNKWDGLDNEVKEHVKKELDRRLGFVDFARIHFISALHGTGVGHLFESVQEAYRSATTRVSTSVLTRIMKMATEDHQPPMVRGRRVKLKYAHAGGYNPPIIVIHGNMVRELPDSYKRYLMNYYRKSLDIMGTPIRILFQNSENPFEGRTSKMTLSQERARKRMVSAVKKP</sequence>
<accession>A0A151JJJ6</accession>
<feature type="binding site" evidence="8">
    <location>
        <begin position="56"/>
        <end position="60"/>
    </location>
    <ligand>
        <name>GTP</name>
        <dbReference type="ChEBI" id="CHEBI:37565"/>
        <label>1</label>
    </ligand>
</feature>
<keyword evidence="3 8" id="KW-0690">Ribosome biogenesis</keyword>
<evidence type="ECO:0000259" key="11">
    <source>
        <dbReference type="PROSITE" id="PS51712"/>
    </source>
</evidence>
<dbReference type="AlphaFoldDB" id="A0A151JJJ6"/>
<dbReference type="InterPro" id="IPR005225">
    <property type="entry name" value="Small_GTP-bd"/>
</dbReference>
<dbReference type="PRINTS" id="PR00326">
    <property type="entry name" value="GTP1OBG"/>
</dbReference>
<dbReference type="Pfam" id="PF01926">
    <property type="entry name" value="MMR_HSR1"/>
    <property type="match status" value="2"/>
</dbReference>
<keyword evidence="5 8" id="KW-0547">Nucleotide-binding</keyword>
<evidence type="ECO:0000256" key="7">
    <source>
        <dbReference type="ARBA" id="ARBA00032345"/>
    </source>
</evidence>
<evidence type="ECO:0000256" key="3">
    <source>
        <dbReference type="ARBA" id="ARBA00022517"/>
    </source>
</evidence>
<dbReference type="SUPFAM" id="SSF52540">
    <property type="entry name" value="P-loop containing nucleoside triphosphate hydrolases"/>
    <property type="match status" value="2"/>
</dbReference>
<dbReference type="InterPro" id="IPR006073">
    <property type="entry name" value="GTP-bd"/>
</dbReference>
<feature type="binding site" evidence="8">
    <location>
        <begin position="118"/>
        <end position="121"/>
    </location>
    <ligand>
        <name>GTP</name>
        <dbReference type="ChEBI" id="CHEBI:37565"/>
        <label>1</label>
    </ligand>
</feature>
<keyword evidence="4 10" id="KW-0677">Repeat</keyword>
<organism evidence="12 13">
    <name type="scientific">Vibrio cidicii</name>
    <dbReference type="NCBI Taxonomy" id="1763883"/>
    <lineage>
        <taxon>Bacteria</taxon>
        <taxon>Pseudomonadati</taxon>
        <taxon>Pseudomonadota</taxon>
        <taxon>Gammaproteobacteria</taxon>
        <taxon>Vibrionales</taxon>
        <taxon>Vibrionaceae</taxon>
        <taxon>Vibrio</taxon>
    </lineage>
</organism>
<proteinExistence type="inferred from homology"/>
<dbReference type="HAMAP" id="MF_00195">
    <property type="entry name" value="GTPase_Der"/>
    <property type="match status" value="1"/>
</dbReference>
<dbReference type="SMART" id="SM00382">
    <property type="entry name" value="AAA"/>
    <property type="match status" value="2"/>
</dbReference>
<dbReference type="CDD" id="cd01894">
    <property type="entry name" value="EngA1"/>
    <property type="match status" value="1"/>
</dbReference>
<dbReference type="GO" id="GO:0043022">
    <property type="term" value="F:ribosome binding"/>
    <property type="evidence" value="ECO:0007669"/>
    <property type="project" value="TreeGrafter"/>
</dbReference>